<dbReference type="Pfam" id="PF24146">
    <property type="entry name" value="K1-lyase_C"/>
    <property type="match status" value="1"/>
</dbReference>
<gene>
    <name evidence="2" type="ORF">UFOVP816_8</name>
</gene>
<sequence length="197" mass="19728">MVFQPGAMLNTQAFSNRPENLEVPTIQTRAPASTDINFPVGKWWLYTGNSLWYLLSQSSTGGSLSSNWVQISGSTGAVGSILGTANQITATTAAGVTTLSLPAALTVPGALTVTTNLNLPTGAAGIVGTTAAMTAGAITVNTTAVTASSIILVSHNTIAGTAGAVSAPAASRVAGTSFGIVSSSNTDTSTVNWLIIN</sequence>
<feature type="domain" description="K1 capsule-specific polysaccharide lyase C-terminal" evidence="1">
    <location>
        <begin position="130"/>
        <end position="196"/>
    </location>
</feature>
<evidence type="ECO:0000313" key="2">
    <source>
        <dbReference type="EMBL" id="CAB4164237.1"/>
    </source>
</evidence>
<accession>A0A6J5NYU0</accession>
<reference evidence="2" key="1">
    <citation type="submission" date="2020-04" db="EMBL/GenBank/DDBJ databases">
        <authorList>
            <person name="Chiriac C."/>
            <person name="Salcher M."/>
            <person name="Ghai R."/>
            <person name="Kavagutti S V."/>
        </authorList>
    </citation>
    <scope>NUCLEOTIDE SEQUENCE</scope>
</reference>
<dbReference type="EMBL" id="LR796759">
    <property type="protein sequence ID" value="CAB4164237.1"/>
    <property type="molecule type" value="Genomic_DNA"/>
</dbReference>
<name>A0A6J5NYU0_9CAUD</name>
<evidence type="ECO:0000259" key="1">
    <source>
        <dbReference type="Pfam" id="PF24146"/>
    </source>
</evidence>
<dbReference type="InterPro" id="IPR056204">
    <property type="entry name" value="K1-lyase_C"/>
</dbReference>
<organism evidence="2">
    <name type="scientific">uncultured Caudovirales phage</name>
    <dbReference type="NCBI Taxonomy" id="2100421"/>
    <lineage>
        <taxon>Viruses</taxon>
        <taxon>Duplodnaviria</taxon>
        <taxon>Heunggongvirae</taxon>
        <taxon>Uroviricota</taxon>
        <taxon>Caudoviricetes</taxon>
        <taxon>Peduoviridae</taxon>
        <taxon>Maltschvirus</taxon>
        <taxon>Maltschvirus maltsch</taxon>
    </lineage>
</organism>
<protein>
    <recommendedName>
        <fullName evidence="1">K1 capsule-specific polysaccharide lyase C-terminal domain-containing protein</fullName>
    </recommendedName>
</protein>
<proteinExistence type="predicted"/>